<sequence>MCGRYLFDLKTLELEKYYSQLQELGKTGEVFPSEKVLTIATTKNGQISLGLTNWGFTTDKNKSRIINARSETVTEKPLFADSFRRHRCVFPMTGFYEWDNAKNKLLFIPPTDEAIYVGGFYREHQGELESIILTTTPNEVVAPIHNRMPLIIKKADIRSWLKDEQFAIDYLKQSLDTALIVKKSMS</sequence>
<reference evidence="9 10" key="1">
    <citation type="submission" date="2014-12" db="EMBL/GenBank/DDBJ databases">
        <title>Draft genome sequences of 29 type strains of Enterococci.</title>
        <authorList>
            <person name="Zhong Z."/>
            <person name="Sun Z."/>
            <person name="Liu W."/>
            <person name="Zhang W."/>
            <person name="Zhang H."/>
        </authorList>
    </citation>
    <scope>NUCLEOTIDE SEQUENCE [LARGE SCALE GENOMIC DNA]</scope>
    <source>
        <strain evidence="9 10">DSM 21207</strain>
    </source>
</reference>
<evidence type="ECO:0000313" key="9">
    <source>
        <dbReference type="EMBL" id="OJG14008.1"/>
    </source>
</evidence>
<evidence type="ECO:0000256" key="6">
    <source>
        <dbReference type="ARBA" id="ARBA00023125"/>
    </source>
</evidence>
<keyword evidence="5" id="KW-0190">Covalent protein-DNA linkage</keyword>
<evidence type="ECO:0000256" key="1">
    <source>
        <dbReference type="ARBA" id="ARBA00008136"/>
    </source>
</evidence>
<dbReference type="GO" id="GO:0106300">
    <property type="term" value="P:protein-DNA covalent cross-linking repair"/>
    <property type="evidence" value="ECO:0007669"/>
    <property type="project" value="InterPro"/>
</dbReference>
<gene>
    <name evidence="9" type="ORF">RU96_GL001438</name>
</gene>
<evidence type="ECO:0000256" key="4">
    <source>
        <dbReference type="ARBA" id="ARBA00022801"/>
    </source>
</evidence>
<dbReference type="GO" id="GO:0008233">
    <property type="term" value="F:peptidase activity"/>
    <property type="evidence" value="ECO:0007669"/>
    <property type="project" value="UniProtKB-KW"/>
</dbReference>
<dbReference type="OrthoDB" id="9782620at2"/>
<dbReference type="InterPro" id="IPR036590">
    <property type="entry name" value="SRAP-like"/>
</dbReference>
<keyword evidence="3" id="KW-0227">DNA damage</keyword>
<name>A0A1L8R2N1_9ENTE</name>
<dbReference type="GO" id="GO:0003697">
    <property type="term" value="F:single-stranded DNA binding"/>
    <property type="evidence" value="ECO:0007669"/>
    <property type="project" value="InterPro"/>
</dbReference>
<evidence type="ECO:0000256" key="7">
    <source>
        <dbReference type="ARBA" id="ARBA00023239"/>
    </source>
</evidence>
<dbReference type="AlphaFoldDB" id="A0A1L8R2N1"/>
<protein>
    <recommendedName>
        <fullName evidence="8">Abasic site processing protein</fullName>
        <ecNumber evidence="8">3.4.-.-</ecNumber>
    </recommendedName>
</protein>
<dbReference type="PANTHER" id="PTHR13604">
    <property type="entry name" value="DC12-RELATED"/>
    <property type="match status" value="1"/>
</dbReference>
<proteinExistence type="inferred from homology"/>
<dbReference type="PANTHER" id="PTHR13604:SF0">
    <property type="entry name" value="ABASIC SITE PROCESSING PROTEIN HMCES"/>
    <property type="match status" value="1"/>
</dbReference>
<comment type="similarity">
    <text evidence="1 8">Belongs to the SOS response-associated peptidase family.</text>
</comment>
<keyword evidence="6" id="KW-0238">DNA-binding</keyword>
<evidence type="ECO:0000256" key="3">
    <source>
        <dbReference type="ARBA" id="ARBA00022763"/>
    </source>
</evidence>
<dbReference type="GO" id="GO:0006508">
    <property type="term" value="P:proteolysis"/>
    <property type="evidence" value="ECO:0007669"/>
    <property type="project" value="UniProtKB-KW"/>
</dbReference>
<keyword evidence="7" id="KW-0456">Lyase</keyword>
<dbReference type="InterPro" id="IPR003738">
    <property type="entry name" value="SRAP"/>
</dbReference>
<dbReference type="Gene3D" id="3.90.1680.10">
    <property type="entry name" value="SOS response associated peptidase-like"/>
    <property type="match status" value="1"/>
</dbReference>
<evidence type="ECO:0000256" key="8">
    <source>
        <dbReference type="RuleBase" id="RU364100"/>
    </source>
</evidence>
<accession>A0A1L8R2N1</accession>
<dbReference type="EMBL" id="JXKG01000027">
    <property type="protein sequence ID" value="OJG14008.1"/>
    <property type="molecule type" value="Genomic_DNA"/>
</dbReference>
<evidence type="ECO:0000256" key="5">
    <source>
        <dbReference type="ARBA" id="ARBA00023124"/>
    </source>
</evidence>
<keyword evidence="2 8" id="KW-0645">Protease</keyword>
<evidence type="ECO:0000256" key="2">
    <source>
        <dbReference type="ARBA" id="ARBA00022670"/>
    </source>
</evidence>
<dbReference type="Proteomes" id="UP000182835">
    <property type="component" value="Unassembled WGS sequence"/>
</dbReference>
<keyword evidence="4 8" id="KW-0378">Hydrolase</keyword>
<dbReference type="RefSeq" id="WP_071865649.1">
    <property type="nucleotide sequence ID" value="NZ_JBHLVQ010000004.1"/>
</dbReference>
<dbReference type="Pfam" id="PF02586">
    <property type="entry name" value="SRAP"/>
    <property type="match status" value="1"/>
</dbReference>
<dbReference type="EC" id="3.4.-.-" evidence="8"/>
<dbReference type="GO" id="GO:0016829">
    <property type="term" value="F:lyase activity"/>
    <property type="evidence" value="ECO:0007669"/>
    <property type="project" value="UniProtKB-KW"/>
</dbReference>
<dbReference type="SUPFAM" id="SSF143081">
    <property type="entry name" value="BB1717-like"/>
    <property type="match status" value="1"/>
</dbReference>
<comment type="caution">
    <text evidence="9">The sequence shown here is derived from an EMBL/GenBank/DDBJ whole genome shotgun (WGS) entry which is preliminary data.</text>
</comment>
<organism evidence="9 10">
    <name type="scientific">Enterococcus canintestini</name>
    <dbReference type="NCBI Taxonomy" id="317010"/>
    <lineage>
        <taxon>Bacteria</taxon>
        <taxon>Bacillati</taxon>
        <taxon>Bacillota</taxon>
        <taxon>Bacilli</taxon>
        <taxon>Lactobacillales</taxon>
        <taxon>Enterococcaceae</taxon>
        <taxon>Enterococcus</taxon>
    </lineage>
</organism>
<evidence type="ECO:0000313" key="10">
    <source>
        <dbReference type="Proteomes" id="UP000182835"/>
    </source>
</evidence>
<dbReference type="STRING" id="317010.RU96_GL001438"/>